<evidence type="ECO:0000259" key="7">
    <source>
        <dbReference type="Pfam" id="PF08159"/>
    </source>
</evidence>
<evidence type="ECO:0000256" key="6">
    <source>
        <dbReference type="SAM" id="MobiDB-lite"/>
    </source>
</evidence>
<dbReference type="Pfam" id="PF23097">
    <property type="entry name" value="NOL10_2nd"/>
    <property type="match status" value="1"/>
</dbReference>
<evidence type="ECO:0000256" key="2">
    <source>
        <dbReference type="ARBA" id="ARBA00005264"/>
    </source>
</evidence>
<dbReference type="InterPro" id="IPR056551">
    <property type="entry name" value="Beta-prop_NOL10_N"/>
</dbReference>
<feature type="domain" description="Nucleolar protein 10-like N-terminal" evidence="9">
    <location>
        <begin position="1"/>
        <end position="215"/>
    </location>
</feature>
<evidence type="ECO:0000256" key="4">
    <source>
        <dbReference type="ARBA" id="ARBA00022737"/>
    </source>
</evidence>
<keyword evidence="11" id="KW-1185">Reference proteome</keyword>
<feature type="domain" description="Nucleolar protein 10-like second" evidence="8">
    <location>
        <begin position="319"/>
        <end position="367"/>
    </location>
</feature>
<feature type="region of interest" description="Disordered" evidence="6">
    <location>
        <begin position="479"/>
        <end position="507"/>
    </location>
</feature>
<dbReference type="Pfam" id="PF23098">
    <property type="entry name" value="Beta-prop_NOL10_N"/>
    <property type="match status" value="2"/>
</dbReference>
<feature type="region of interest" description="Disordered" evidence="6">
    <location>
        <begin position="595"/>
        <end position="638"/>
    </location>
</feature>
<dbReference type="GeneTree" id="ENSGT00390000007900"/>
<evidence type="ECO:0000259" key="9">
    <source>
        <dbReference type="Pfam" id="PF23098"/>
    </source>
</evidence>
<evidence type="ECO:0000259" key="8">
    <source>
        <dbReference type="Pfam" id="PF23097"/>
    </source>
</evidence>
<organism evidence="10 11">
    <name type="scientific">Macaca fascicularis</name>
    <name type="common">Crab-eating macaque</name>
    <name type="synonym">Cynomolgus monkey</name>
    <dbReference type="NCBI Taxonomy" id="9541"/>
    <lineage>
        <taxon>Eukaryota</taxon>
        <taxon>Metazoa</taxon>
        <taxon>Chordata</taxon>
        <taxon>Craniata</taxon>
        <taxon>Vertebrata</taxon>
        <taxon>Euteleostomi</taxon>
        <taxon>Mammalia</taxon>
        <taxon>Eutheria</taxon>
        <taxon>Euarchontoglires</taxon>
        <taxon>Primates</taxon>
        <taxon>Haplorrhini</taxon>
        <taxon>Catarrhini</taxon>
        <taxon>Cercopithecidae</taxon>
        <taxon>Cercopithecinae</taxon>
        <taxon>Macaca</taxon>
    </lineage>
</organism>
<gene>
    <name evidence="10" type="primary">NOL10</name>
</gene>
<dbReference type="GO" id="GO:0000462">
    <property type="term" value="P:maturation of SSU-rRNA from tricistronic rRNA transcript (SSU-rRNA, 5.8S rRNA, LSU-rRNA)"/>
    <property type="evidence" value="ECO:0007669"/>
    <property type="project" value="TreeGrafter"/>
</dbReference>
<dbReference type="Ensembl" id="ENSMFAT00000015486.2">
    <property type="protein sequence ID" value="ENSMFAP00000041210.1"/>
    <property type="gene ID" value="ENSMFAG00000041289.2"/>
</dbReference>
<name>A0A2K5WVH7_MACFA</name>
<accession>A0A2K5WVH7</accession>
<comment type="subcellular location">
    <subcellularLocation>
        <location evidence="1">Nucleus</location>
        <location evidence="1">Nucleolus</location>
    </subcellularLocation>
</comment>
<dbReference type="AlphaFoldDB" id="A0A2K5WVH7"/>
<keyword evidence="4" id="KW-0677">Repeat</keyword>
<feature type="compositionally biased region" description="Basic residues" evidence="6">
    <location>
        <begin position="614"/>
        <end position="638"/>
    </location>
</feature>
<reference evidence="10" key="2">
    <citation type="submission" date="2025-08" db="UniProtKB">
        <authorList>
            <consortium name="Ensembl"/>
        </authorList>
    </citation>
    <scope>IDENTIFICATION</scope>
</reference>
<dbReference type="Bgee" id="ENSMFAG00000041289">
    <property type="expression patterns" value="Expressed in skeletal muscle tissue and 13 other cell types or tissues"/>
</dbReference>
<keyword evidence="3" id="KW-0853">WD repeat</keyword>
<keyword evidence="5" id="KW-0539">Nucleus</keyword>
<evidence type="ECO:0000313" key="10">
    <source>
        <dbReference type="Ensembl" id="ENSMFAP00000041210.1"/>
    </source>
</evidence>
<comment type="similarity">
    <text evidence="2">Belongs to the WD repeat NOL10/ENP2 family.</text>
</comment>
<dbReference type="InterPro" id="IPR056550">
    <property type="entry name" value="NOL10_2nd"/>
</dbReference>
<dbReference type="FunFam" id="2.130.10.10:FF:000980">
    <property type="entry name" value="Nucleolar protein 10"/>
    <property type="match status" value="1"/>
</dbReference>
<proteinExistence type="inferred from homology"/>
<feature type="compositionally biased region" description="Basic and acidic residues" evidence="6">
    <location>
        <begin position="598"/>
        <end position="613"/>
    </location>
</feature>
<dbReference type="PANTHER" id="PTHR14927:SF0">
    <property type="entry name" value="NUCLEOLAR PROTEIN 10"/>
    <property type="match status" value="1"/>
</dbReference>
<feature type="domain" description="NUC153" evidence="7">
    <location>
        <begin position="432"/>
        <end position="458"/>
    </location>
</feature>
<protein>
    <submittedName>
        <fullName evidence="10">Nucleolar protein 10</fullName>
    </submittedName>
</protein>
<evidence type="ECO:0000256" key="3">
    <source>
        <dbReference type="ARBA" id="ARBA00022574"/>
    </source>
</evidence>
<dbReference type="GO" id="GO:0032040">
    <property type="term" value="C:small-subunit processome"/>
    <property type="evidence" value="ECO:0007669"/>
    <property type="project" value="TreeGrafter"/>
</dbReference>
<reference evidence="10 11" key="1">
    <citation type="submission" date="2013-03" db="EMBL/GenBank/DDBJ databases">
        <authorList>
            <person name="Warren W."/>
            <person name="Wilson R.K."/>
        </authorList>
    </citation>
    <scope>NUCLEOTIDE SEQUENCE</scope>
</reference>
<dbReference type="PANTHER" id="PTHR14927">
    <property type="entry name" value="NUCLEOLAR PROTEIN 10"/>
    <property type="match status" value="1"/>
</dbReference>
<dbReference type="VEuPathDB" id="HostDB:ENSMFAG00000041289"/>
<reference evidence="10" key="3">
    <citation type="submission" date="2025-09" db="UniProtKB">
        <authorList>
            <consortium name="Ensembl"/>
        </authorList>
    </citation>
    <scope>IDENTIFICATION</scope>
</reference>
<evidence type="ECO:0000256" key="1">
    <source>
        <dbReference type="ARBA" id="ARBA00004604"/>
    </source>
</evidence>
<evidence type="ECO:0000313" key="11">
    <source>
        <dbReference type="Proteomes" id="UP000233100"/>
    </source>
</evidence>
<dbReference type="GO" id="GO:0030686">
    <property type="term" value="C:90S preribosome"/>
    <property type="evidence" value="ECO:0007669"/>
    <property type="project" value="TreeGrafter"/>
</dbReference>
<evidence type="ECO:0000256" key="5">
    <source>
        <dbReference type="ARBA" id="ARBA00023242"/>
    </source>
</evidence>
<dbReference type="InterPro" id="IPR015943">
    <property type="entry name" value="WD40/YVTN_repeat-like_dom_sf"/>
</dbReference>
<dbReference type="InterPro" id="IPR040382">
    <property type="entry name" value="NOL10/Enp2"/>
</dbReference>
<dbReference type="InterPro" id="IPR012580">
    <property type="entry name" value="NUC153"/>
</dbReference>
<dbReference type="SUPFAM" id="SSF50978">
    <property type="entry name" value="WD40 repeat-like"/>
    <property type="match status" value="1"/>
</dbReference>
<feature type="domain" description="Nucleolar protein 10-like N-terminal" evidence="9">
    <location>
        <begin position="256"/>
        <end position="314"/>
    </location>
</feature>
<dbReference type="Pfam" id="PF08159">
    <property type="entry name" value="NUC153"/>
    <property type="match status" value="1"/>
</dbReference>
<dbReference type="InterPro" id="IPR036322">
    <property type="entry name" value="WD40_repeat_dom_sf"/>
</dbReference>
<dbReference type="Gene3D" id="2.130.10.10">
    <property type="entry name" value="YVTN repeat-like/Quinoprotein amine dehydrogenase"/>
    <property type="match status" value="1"/>
</dbReference>
<sequence length="638" mass="74495">MQVSSLNEVKIYSLSCGKSLPEWLSDRKKRALQKKDVDVRRRIELIQDFEMPTVCTTIKVSKDGQYILATGTYKPRVRCYDTYQLSLKFERCLDSEVVTFEILSDDYSKIVFLHNDRYIEFHSQSGFYYKTRIPKFGRDFSYHYPSCDLYFVGASSEVYRLNLEQGRYLNPLQTDAAENNVCDINSVHGLFATGTIEGRVECWDPRTRNRVGLLDCALNSVTADSEINNLPTISALKFNGALTMAVGTSTGQGKIFTSLEPEHDLNDVCLYPNSGMLLTANETPKMGIYYIPVLGPAPRWCSFLDNLTEELEENPESTVYDDYKFVTKKDLENLGLTHLIGSPFLRAYMHGFFMDIRLYHKVKLMVNPFAYEEYRKDKIRQKIEETRAQRVQLKKLPKVNKELALKLIEEEEEKQKSTWKKKVKSLPSILTDDRFKVMFENPDFQVDEESEEFRLLNPLVSKISEKRKKKLRLLEQQELREKEEEEEPEGKPSDAESSESSDDEKAWVEEVRKQRRLLQQEEKVKRQERLKEDQQTVLKPQFYEIKAGEEFRSFKDSATKQKLMNKTLEDRLKIEAKNGTLSVSDTTVGSKQLTFTLKRSEQQKKQQEAEKLHRQERKRLRRSAGHLKSRHKRGRSFH</sequence>
<dbReference type="Proteomes" id="UP000233100">
    <property type="component" value="Chromosome 13"/>
</dbReference>